<dbReference type="InterPro" id="IPR009100">
    <property type="entry name" value="AcylCoA_DH/oxidase_NM_dom_sf"/>
</dbReference>
<feature type="domain" description="Acyl-CoA dehydrogenase/oxidase C-terminal" evidence="6">
    <location>
        <begin position="263"/>
        <end position="382"/>
    </location>
</feature>
<keyword evidence="4 5" id="KW-0274">FAD</keyword>
<dbReference type="AlphaFoldDB" id="E4N9N5"/>
<evidence type="ECO:0000259" key="8">
    <source>
        <dbReference type="Pfam" id="PF02771"/>
    </source>
</evidence>
<dbReference type="InterPro" id="IPR036250">
    <property type="entry name" value="AcylCo_DH-like_C"/>
</dbReference>
<organism evidence="9 10">
    <name type="scientific">Kitasatospora setae (strain ATCC 33774 / DSM 43861 / JCM 3304 / KCC A-0304 / NBRC 14216 / KM-6054)</name>
    <name type="common">Streptomyces setae</name>
    <dbReference type="NCBI Taxonomy" id="452652"/>
    <lineage>
        <taxon>Bacteria</taxon>
        <taxon>Bacillati</taxon>
        <taxon>Actinomycetota</taxon>
        <taxon>Actinomycetes</taxon>
        <taxon>Kitasatosporales</taxon>
        <taxon>Streptomycetaceae</taxon>
        <taxon>Kitasatospora</taxon>
    </lineage>
</organism>
<keyword evidence="5 9" id="KW-0560">Oxidoreductase</keyword>
<dbReference type="InterPro" id="IPR013786">
    <property type="entry name" value="AcylCoA_DH/ox_N"/>
</dbReference>
<dbReference type="SUPFAM" id="SSF47203">
    <property type="entry name" value="Acyl-CoA dehydrogenase C-terminal domain-like"/>
    <property type="match status" value="1"/>
</dbReference>
<dbReference type="EMBL" id="AP010968">
    <property type="protein sequence ID" value="BAJ27916.1"/>
    <property type="molecule type" value="Genomic_DNA"/>
</dbReference>
<dbReference type="PATRIC" id="fig|452652.3.peg.2105"/>
<dbReference type="PIRSF" id="PIRSF016578">
    <property type="entry name" value="HsaA"/>
    <property type="match status" value="1"/>
</dbReference>
<dbReference type="PANTHER" id="PTHR43884">
    <property type="entry name" value="ACYL-COA DEHYDROGENASE"/>
    <property type="match status" value="1"/>
</dbReference>
<keyword evidence="10" id="KW-1185">Reference proteome</keyword>
<evidence type="ECO:0000256" key="3">
    <source>
        <dbReference type="ARBA" id="ARBA00022630"/>
    </source>
</evidence>
<sequence>MHVPPDRTDRARALDAVIHDVVAPAAGEVDQTGAFPSAGIKALGEAGFLGLSVPVEDGGAGASAREFGETVTRLAEACASTAMVYVMHVTALSSFLAIPEAGRRRDHLRAILDNRWLVTEAISEPGSGSQWWSVSSTAEPTADGYRITADKSFATSAGHADLYVVSTRAPGATGDRDHAVFAVRADQGEITSGTWQGLGLAGNSSTWIRFRSEVGPEARLYAGTDGDGLRRYNEANQPVYHLGVSSAYLGIATAAHRAALGRIRSRRYTGDPAGFGARLGDYPVARRHVGENAIKIAGIRAMTADLARRVDRGQQLEELAVPMTACKVAAAEAASAVAREAMMASGGIAYSRGPLTIERHLRDALAASLMGPNDDFCKELIGRLEIDGTSYHDL</sequence>
<proteinExistence type="inferred from homology"/>
<evidence type="ECO:0000259" key="7">
    <source>
        <dbReference type="Pfam" id="PF02770"/>
    </source>
</evidence>
<dbReference type="InterPro" id="IPR037069">
    <property type="entry name" value="AcylCoA_DH/ox_N_sf"/>
</dbReference>
<evidence type="ECO:0000256" key="2">
    <source>
        <dbReference type="ARBA" id="ARBA00009347"/>
    </source>
</evidence>
<evidence type="ECO:0000256" key="5">
    <source>
        <dbReference type="RuleBase" id="RU362125"/>
    </source>
</evidence>
<dbReference type="InterPro" id="IPR006091">
    <property type="entry name" value="Acyl-CoA_Oxase/DH_mid-dom"/>
</dbReference>
<comment type="cofactor">
    <cofactor evidence="1 5">
        <name>FAD</name>
        <dbReference type="ChEBI" id="CHEBI:57692"/>
    </cofactor>
</comment>
<accession>E4N9N5</accession>
<dbReference type="Pfam" id="PF02770">
    <property type="entry name" value="Acyl-CoA_dh_M"/>
    <property type="match status" value="1"/>
</dbReference>
<name>E4N9N5_KITSK</name>
<gene>
    <name evidence="9" type="ordered locus">KSE_20930</name>
</gene>
<dbReference type="Proteomes" id="UP000007076">
    <property type="component" value="Chromosome"/>
</dbReference>
<dbReference type="InterPro" id="IPR009075">
    <property type="entry name" value="AcylCo_DH/oxidase_C"/>
</dbReference>
<dbReference type="SUPFAM" id="SSF56645">
    <property type="entry name" value="Acyl-CoA dehydrogenase NM domain-like"/>
    <property type="match status" value="1"/>
</dbReference>
<dbReference type="STRING" id="452652.KSE_20930"/>
<keyword evidence="3 5" id="KW-0285">Flavoprotein</keyword>
<reference evidence="9 10" key="1">
    <citation type="journal article" date="2010" name="DNA Res.">
        <title>Genome sequence of Kitasatospora setae NBRC 14216T: an evolutionary snapshot of the family Streptomycetaceae.</title>
        <authorList>
            <person name="Ichikawa N."/>
            <person name="Oguchi A."/>
            <person name="Ikeda H."/>
            <person name="Ishikawa J."/>
            <person name="Kitani S."/>
            <person name="Watanabe Y."/>
            <person name="Nakamura S."/>
            <person name="Katano Y."/>
            <person name="Kishi E."/>
            <person name="Sasagawa M."/>
            <person name="Ankai A."/>
            <person name="Fukui S."/>
            <person name="Hashimoto Y."/>
            <person name="Kamata S."/>
            <person name="Otoguro M."/>
            <person name="Tanikawa S."/>
            <person name="Nihira T."/>
            <person name="Horinouchi S."/>
            <person name="Ohnishi Y."/>
            <person name="Hayakawa M."/>
            <person name="Kuzuyama T."/>
            <person name="Arisawa A."/>
            <person name="Nomoto F."/>
            <person name="Miura H."/>
            <person name="Takahashi Y."/>
            <person name="Fujita N."/>
        </authorList>
    </citation>
    <scope>NUCLEOTIDE SEQUENCE [LARGE SCALE GENOMIC DNA]</scope>
    <source>
        <strain evidence="10">ATCC 33774 / DSM 43861 / JCM 3304 / KCC A-0304 / NBRC 14216 / KM-6054</strain>
    </source>
</reference>
<feature type="domain" description="Acyl-CoA oxidase/dehydrogenase middle" evidence="7">
    <location>
        <begin position="121"/>
        <end position="211"/>
    </location>
</feature>
<feature type="domain" description="Acyl-CoA dehydrogenase/oxidase N-terminal" evidence="8">
    <location>
        <begin position="14"/>
        <end position="93"/>
    </location>
</feature>
<evidence type="ECO:0000313" key="10">
    <source>
        <dbReference type="Proteomes" id="UP000007076"/>
    </source>
</evidence>
<dbReference type="GO" id="GO:0050660">
    <property type="term" value="F:flavin adenine dinucleotide binding"/>
    <property type="evidence" value="ECO:0007669"/>
    <property type="project" value="InterPro"/>
</dbReference>
<dbReference type="HOGENOM" id="CLU_018204_3_2_11"/>
<dbReference type="GO" id="GO:0003995">
    <property type="term" value="F:acyl-CoA dehydrogenase activity"/>
    <property type="evidence" value="ECO:0007669"/>
    <property type="project" value="TreeGrafter"/>
</dbReference>
<dbReference type="Gene3D" id="1.10.540.10">
    <property type="entry name" value="Acyl-CoA dehydrogenase/oxidase, N-terminal domain"/>
    <property type="match status" value="1"/>
</dbReference>
<evidence type="ECO:0000256" key="1">
    <source>
        <dbReference type="ARBA" id="ARBA00001974"/>
    </source>
</evidence>
<dbReference type="eggNOG" id="COG1960">
    <property type="taxonomic scope" value="Bacteria"/>
</dbReference>
<dbReference type="PANTHER" id="PTHR43884:SF12">
    <property type="entry name" value="ISOVALERYL-COA DEHYDROGENASE, MITOCHONDRIAL-RELATED"/>
    <property type="match status" value="1"/>
</dbReference>
<comment type="similarity">
    <text evidence="2 5">Belongs to the acyl-CoA dehydrogenase family.</text>
</comment>
<dbReference type="Pfam" id="PF00441">
    <property type="entry name" value="Acyl-CoA_dh_1"/>
    <property type="match status" value="1"/>
</dbReference>
<evidence type="ECO:0000259" key="6">
    <source>
        <dbReference type="Pfam" id="PF00441"/>
    </source>
</evidence>
<dbReference type="EC" id="1.3.99.-" evidence="9"/>
<evidence type="ECO:0000313" key="9">
    <source>
        <dbReference type="EMBL" id="BAJ27916.1"/>
    </source>
</evidence>
<protein>
    <submittedName>
        <fullName evidence="9">Putative acyl-CoA dehydrogenase</fullName>
        <ecNumber evidence="9">1.3.99.-</ecNumber>
    </submittedName>
</protein>
<dbReference type="Gene3D" id="1.20.140.10">
    <property type="entry name" value="Butyryl-CoA Dehydrogenase, subunit A, domain 3"/>
    <property type="match status" value="1"/>
</dbReference>
<dbReference type="Pfam" id="PF02771">
    <property type="entry name" value="Acyl-CoA_dh_N"/>
    <property type="match status" value="1"/>
</dbReference>
<evidence type="ECO:0000256" key="4">
    <source>
        <dbReference type="ARBA" id="ARBA00022827"/>
    </source>
</evidence>
<dbReference type="Gene3D" id="2.40.110.10">
    <property type="entry name" value="Butyryl-CoA Dehydrogenase, subunit A, domain 2"/>
    <property type="match status" value="1"/>
</dbReference>
<dbReference type="RefSeq" id="WP_014135234.1">
    <property type="nucleotide sequence ID" value="NC_016109.1"/>
</dbReference>
<dbReference type="KEGG" id="ksk:KSE_20930"/>
<dbReference type="InterPro" id="IPR046373">
    <property type="entry name" value="Acyl-CoA_Oxase/DH_mid-dom_sf"/>
</dbReference>